<dbReference type="SMART" id="SM00388">
    <property type="entry name" value="HisKA"/>
    <property type="match status" value="1"/>
</dbReference>
<evidence type="ECO:0000259" key="13">
    <source>
        <dbReference type="PROSITE" id="PS50885"/>
    </source>
</evidence>
<evidence type="ECO:0000256" key="9">
    <source>
        <dbReference type="ARBA" id="ARBA00023012"/>
    </source>
</evidence>
<dbReference type="PANTHER" id="PTHR45436">
    <property type="entry name" value="SENSOR HISTIDINE KINASE YKOH"/>
    <property type="match status" value="1"/>
</dbReference>
<gene>
    <name evidence="14" type="ORF">C8D85_0886</name>
</gene>
<dbReference type="CDD" id="cd00082">
    <property type="entry name" value="HisKA"/>
    <property type="match status" value="1"/>
</dbReference>
<evidence type="ECO:0000256" key="10">
    <source>
        <dbReference type="ARBA" id="ARBA00023136"/>
    </source>
</evidence>
<accession>A0A4R6XCU4</accession>
<dbReference type="SUPFAM" id="SSF47384">
    <property type="entry name" value="Homodimeric domain of signal transducing histidine kinase"/>
    <property type="match status" value="1"/>
</dbReference>
<dbReference type="Pfam" id="PF02518">
    <property type="entry name" value="HATPase_c"/>
    <property type="match status" value="1"/>
</dbReference>
<name>A0A4R6XCU4_9GAMM</name>
<dbReference type="InterPro" id="IPR003594">
    <property type="entry name" value="HATPase_dom"/>
</dbReference>
<proteinExistence type="predicted"/>
<reference evidence="14 15" key="1">
    <citation type="submission" date="2019-03" db="EMBL/GenBank/DDBJ databases">
        <title>Genomic Encyclopedia of Type Strains, Phase IV (KMG-IV): sequencing the most valuable type-strain genomes for metagenomic binning, comparative biology and taxonomic classification.</title>
        <authorList>
            <person name="Goeker M."/>
        </authorList>
    </citation>
    <scope>NUCLEOTIDE SEQUENCE [LARGE SCALE GENOMIC DNA]</scope>
    <source>
        <strain evidence="14 15">DSM 5604</strain>
    </source>
</reference>
<keyword evidence="9" id="KW-0902">Two-component regulatory system</keyword>
<dbReference type="InterPro" id="IPR003661">
    <property type="entry name" value="HisK_dim/P_dom"/>
</dbReference>
<comment type="subcellular location">
    <subcellularLocation>
        <location evidence="2">Membrane</location>
    </subcellularLocation>
</comment>
<evidence type="ECO:0000256" key="1">
    <source>
        <dbReference type="ARBA" id="ARBA00000085"/>
    </source>
</evidence>
<keyword evidence="6 11" id="KW-0812">Transmembrane</keyword>
<dbReference type="InterPro" id="IPR036097">
    <property type="entry name" value="HisK_dim/P_sf"/>
</dbReference>
<evidence type="ECO:0000313" key="14">
    <source>
        <dbReference type="EMBL" id="TDR15520.1"/>
    </source>
</evidence>
<organism evidence="14 15">
    <name type="scientific">Marinomonas communis</name>
    <dbReference type="NCBI Taxonomy" id="28254"/>
    <lineage>
        <taxon>Bacteria</taxon>
        <taxon>Pseudomonadati</taxon>
        <taxon>Pseudomonadota</taxon>
        <taxon>Gammaproteobacteria</taxon>
        <taxon>Oceanospirillales</taxon>
        <taxon>Oceanospirillaceae</taxon>
        <taxon>Marinomonas</taxon>
    </lineage>
</organism>
<keyword evidence="5" id="KW-0808">Transferase</keyword>
<dbReference type="EMBL" id="SNZA01000001">
    <property type="protein sequence ID" value="TDR15520.1"/>
    <property type="molecule type" value="Genomic_DNA"/>
</dbReference>
<sequence length="469" mass="52839">MRAKTSSIRRQLLIMTLIVLTVINGVAIWTADLYANRAAKLSYDRLIHGAALQIAENINLLDHKVMVDLPVSAFETLALAPEDRAYYSVTSEKGILLTGYEDLPNASHAVKKDRSSQENSAEPVYFDSVYRGEDVRFITLTKRLIESDNSEVVHVTIGQTILARKQLADEMGGLVIQFLITFFCITLGLLMFGIWRVLRPLKSLRRAIEQRSSTELTPLNTDVPSEIRPLLETVNFFMSQLNMTLERLKRFTSEAAHQLRTPLAGVNLQAQNALVEQDEFKRQQQLRDIIKSSELLTDTVNHLLEEATLTHRMRSQAFHPVQLDVLTKDVCRSLVVWALESEVEIEYLGQISASCLGDDVALTQMLRNIIENAVKYSPKQSVVQVNLYREQELLCLTVADHGNGISDEDKQHVFERFYRSKHNHTVGTGIGLSIAKEVAEHHGARLMLADNQPHGLLIEVLFEANGETV</sequence>
<evidence type="ECO:0000256" key="11">
    <source>
        <dbReference type="SAM" id="Phobius"/>
    </source>
</evidence>
<evidence type="ECO:0000256" key="4">
    <source>
        <dbReference type="ARBA" id="ARBA00022553"/>
    </source>
</evidence>
<dbReference type="OrthoDB" id="9809766at2"/>
<dbReference type="InterPro" id="IPR005467">
    <property type="entry name" value="His_kinase_dom"/>
</dbReference>
<keyword evidence="10 11" id="KW-0472">Membrane</keyword>
<dbReference type="RefSeq" id="WP_133560128.1">
    <property type="nucleotide sequence ID" value="NZ_SNZA01000001.1"/>
</dbReference>
<feature type="domain" description="Histidine kinase" evidence="12">
    <location>
        <begin position="254"/>
        <end position="466"/>
    </location>
</feature>
<evidence type="ECO:0000256" key="5">
    <source>
        <dbReference type="ARBA" id="ARBA00022679"/>
    </source>
</evidence>
<dbReference type="InterPro" id="IPR050428">
    <property type="entry name" value="TCS_sensor_his_kinase"/>
</dbReference>
<keyword evidence="4" id="KW-0597">Phosphoprotein</keyword>
<dbReference type="CDD" id="cd00075">
    <property type="entry name" value="HATPase"/>
    <property type="match status" value="1"/>
</dbReference>
<dbReference type="Pfam" id="PF00512">
    <property type="entry name" value="HisKA"/>
    <property type="match status" value="1"/>
</dbReference>
<dbReference type="InterPro" id="IPR013727">
    <property type="entry name" value="2CSK_N"/>
</dbReference>
<keyword evidence="7 14" id="KW-0418">Kinase</keyword>
<dbReference type="InterPro" id="IPR036890">
    <property type="entry name" value="HATPase_C_sf"/>
</dbReference>
<dbReference type="PROSITE" id="PS50885">
    <property type="entry name" value="HAMP"/>
    <property type="match status" value="1"/>
</dbReference>
<evidence type="ECO:0000256" key="8">
    <source>
        <dbReference type="ARBA" id="ARBA00022989"/>
    </source>
</evidence>
<feature type="domain" description="HAMP" evidence="13">
    <location>
        <begin position="195"/>
        <end position="246"/>
    </location>
</feature>
<dbReference type="PROSITE" id="PS50109">
    <property type="entry name" value="HIS_KIN"/>
    <property type="match status" value="1"/>
</dbReference>
<evidence type="ECO:0000256" key="7">
    <source>
        <dbReference type="ARBA" id="ARBA00022777"/>
    </source>
</evidence>
<dbReference type="Pfam" id="PF08521">
    <property type="entry name" value="2CSK_N"/>
    <property type="match status" value="1"/>
</dbReference>
<dbReference type="PRINTS" id="PR00344">
    <property type="entry name" value="BCTRLSENSOR"/>
</dbReference>
<dbReference type="EC" id="2.7.13.3" evidence="3"/>
<comment type="catalytic activity">
    <reaction evidence="1">
        <text>ATP + protein L-histidine = ADP + protein N-phospho-L-histidine.</text>
        <dbReference type="EC" id="2.7.13.3"/>
    </reaction>
</comment>
<dbReference type="AlphaFoldDB" id="A0A4R6XCU4"/>
<dbReference type="Gene3D" id="3.30.565.10">
    <property type="entry name" value="Histidine kinase-like ATPase, C-terminal domain"/>
    <property type="match status" value="1"/>
</dbReference>
<dbReference type="SMART" id="SM00387">
    <property type="entry name" value="HATPase_c"/>
    <property type="match status" value="1"/>
</dbReference>
<dbReference type="GO" id="GO:0005886">
    <property type="term" value="C:plasma membrane"/>
    <property type="evidence" value="ECO:0007669"/>
    <property type="project" value="TreeGrafter"/>
</dbReference>
<evidence type="ECO:0000256" key="3">
    <source>
        <dbReference type="ARBA" id="ARBA00012438"/>
    </source>
</evidence>
<keyword evidence="15" id="KW-1185">Reference proteome</keyword>
<evidence type="ECO:0000256" key="2">
    <source>
        <dbReference type="ARBA" id="ARBA00004370"/>
    </source>
</evidence>
<dbReference type="InterPro" id="IPR003660">
    <property type="entry name" value="HAMP_dom"/>
</dbReference>
<feature type="transmembrane region" description="Helical" evidence="11">
    <location>
        <begin position="174"/>
        <end position="198"/>
    </location>
</feature>
<keyword evidence="8 11" id="KW-1133">Transmembrane helix</keyword>
<feature type="transmembrane region" description="Helical" evidence="11">
    <location>
        <begin position="12"/>
        <end position="31"/>
    </location>
</feature>
<protein>
    <recommendedName>
        <fullName evidence="3">histidine kinase</fullName>
        <ecNumber evidence="3">2.7.13.3</ecNumber>
    </recommendedName>
</protein>
<dbReference type="Gene3D" id="1.10.287.130">
    <property type="match status" value="1"/>
</dbReference>
<dbReference type="GO" id="GO:0000155">
    <property type="term" value="F:phosphorelay sensor kinase activity"/>
    <property type="evidence" value="ECO:0007669"/>
    <property type="project" value="InterPro"/>
</dbReference>
<dbReference type="PANTHER" id="PTHR45436:SF1">
    <property type="entry name" value="SENSOR PROTEIN QSEC"/>
    <property type="match status" value="1"/>
</dbReference>
<dbReference type="InterPro" id="IPR004358">
    <property type="entry name" value="Sig_transdc_His_kin-like_C"/>
</dbReference>
<evidence type="ECO:0000313" key="15">
    <source>
        <dbReference type="Proteomes" id="UP000295729"/>
    </source>
</evidence>
<evidence type="ECO:0000259" key="12">
    <source>
        <dbReference type="PROSITE" id="PS50109"/>
    </source>
</evidence>
<dbReference type="Proteomes" id="UP000295729">
    <property type="component" value="Unassembled WGS sequence"/>
</dbReference>
<evidence type="ECO:0000256" key="6">
    <source>
        <dbReference type="ARBA" id="ARBA00022692"/>
    </source>
</evidence>
<dbReference type="SUPFAM" id="SSF55874">
    <property type="entry name" value="ATPase domain of HSP90 chaperone/DNA topoisomerase II/histidine kinase"/>
    <property type="match status" value="1"/>
</dbReference>
<comment type="caution">
    <text evidence="14">The sequence shown here is derived from an EMBL/GenBank/DDBJ whole genome shotgun (WGS) entry which is preliminary data.</text>
</comment>